<dbReference type="PRINTS" id="PR00394">
    <property type="entry name" value="RHSPROTEIN"/>
</dbReference>
<dbReference type="Gene3D" id="2.180.10.10">
    <property type="entry name" value="RHS repeat-associated core"/>
    <property type="match status" value="1"/>
</dbReference>
<keyword evidence="3" id="KW-1185">Reference proteome</keyword>
<dbReference type="Proteomes" id="UP000034491">
    <property type="component" value="Unassembled WGS sequence"/>
</dbReference>
<dbReference type="NCBIfam" id="TIGR03696">
    <property type="entry name" value="Rhs_assc_core"/>
    <property type="match status" value="1"/>
</dbReference>
<evidence type="ECO:0000256" key="1">
    <source>
        <dbReference type="SAM" id="MobiDB-lite"/>
    </source>
</evidence>
<dbReference type="AlphaFoldDB" id="A0A0M2R638"/>
<dbReference type="InterPro" id="IPR022385">
    <property type="entry name" value="Rhs_assc_core"/>
</dbReference>
<feature type="compositionally biased region" description="Pro residues" evidence="1">
    <location>
        <begin position="116"/>
        <end position="131"/>
    </location>
</feature>
<protein>
    <recommendedName>
        <fullName evidence="4">RHS repeat-associated core domain-containing protein</fullName>
    </recommendedName>
</protein>
<evidence type="ECO:0008006" key="4">
    <source>
        <dbReference type="Google" id="ProtNLM"/>
    </source>
</evidence>
<evidence type="ECO:0000313" key="2">
    <source>
        <dbReference type="EMBL" id="KKJ77347.1"/>
    </source>
</evidence>
<dbReference type="RefSeq" id="WP_046504681.1">
    <property type="nucleotide sequence ID" value="NZ_LANI01000004.1"/>
</dbReference>
<feature type="non-terminal residue" evidence="2">
    <location>
        <position position="1"/>
    </location>
</feature>
<gene>
    <name evidence="2" type="ORF">WH95_06430</name>
</gene>
<feature type="compositionally biased region" description="Basic and acidic residues" evidence="1">
    <location>
        <begin position="134"/>
        <end position="188"/>
    </location>
</feature>
<comment type="caution">
    <text evidence="2">The sequence shown here is derived from an EMBL/GenBank/DDBJ whole genome shotgun (WGS) entry which is preliminary data.</text>
</comment>
<dbReference type="STRING" id="1549748.WH95_06430"/>
<dbReference type="PANTHER" id="PTHR32305">
    <property type="match status" value="1"/>
</dbReference>
<evidence type="ECO:0000313" key="3">
    <source>
        <dbReference type="Proteomes" id="UP000034491"/>
    </source>
</evidence>
<sequence>GAEESILGSAVMNLRMPGQYIDEETGRGSGSSLTHPLYYNYNRDYDPATGRYTQVDPIGLAGGVNTYAYANGSPKRYIDLDGLLVRNGEGGIIDRIWDDFRRGWRDHNREDYCPVPSGPLDPSAPLPPPALPSEKSDGEPGDGSDKGKEPSRPGKMQKEVEKGQAPKDVDRVDPPHIDGQEPHIHYKDGTSSNQSGSTHDKYKGSPNPSNKTRKWLKKHGWTPPLKS</sequence>
<organism evidence="2 3">
    <name type="scientific">Kiloniella litopenaei</name>
    <dbReference type="NCBI Taxonomy" id="1549748"/>
    <lineage>
        <taxon>Bacteria</taxon>
        <taxon>Pseudomonadati</taxon>
        <taxon>Pseudomonadota</taxon>
        <taxon>Alphaproteobacteria</taxon>
        <taxon>Rhodospirillales</taxon>
        <taxon>Kiloniellaceae</taxon>
        <taxon>Kiloniella</taxon>
    </lineage>
</organism>
<reference evidence="2 3" key="1">
    <citation type="submission" date="2015-03" db="EMBL/GenBank/DDBJ databases">
        <title>Genome sequence of Kiloniella sp. P1-1, isolated from the gut microflora of Pacific white shrimp, Penaeus vannamei.</title>
        <authorList>
            <person name="Shao Z."/>
            <person name="Wang L."/>
            <person name="Li X."/>
        </authorList>
    </citation>
    <scope>NUCLEOTIDE SEQUENCE [LARGE SCALE GENOMIC DNA]</scope>
    <source>
        <strain evidence="2 3">P1-1</strain>
    </source>
</reference>
<feature type="compositionally biased region" description="Basic residues" evidence="1">
    <location>
        <begin position="211"/>
        <end position="220"/>
    </location>
</feature>
<dbReference type="EMBL" id="LANI01000004">
    <property type="protein sequence ID" value="KKJ77347.1"/>
    <property type="molecule type" value="Genomic_DNA"/>
</dbReference>
<feature type="region of interest" description="Disordered" evidence="1">
    <location>
        <begin position="112"/>
        <end position="227"/>
    </location>
</feature>
<accession>A0A0M2R638</accession>
<name>A0A0M2R638_9PROT</name>
<dbReference type="PANTHER" id="PTHR32305:SF15">
    <property type="entry name" value="PROTEIN RHSA-RELATED"/>
    <property type="match status" value="1"/>
</dbReference>
<proteinExistence type="predicted"/>
<dbReference type="InterPro" id="IPR050708">
    <property type="entry name" value="T6SS_VgrG/RHS"/>
</dbReference>